<dbReference type="AlphaFoldDB" id="A0A841MSP6"/>
<gene>
    <name evidence="1" type="ORF">FHS59_003327</name>
</gene>
<sequence>MLIQTNKGNFLIERNQPKSDFVRIKTNSKEELERFFGSLQIDFSQNSEFPYQVCACKQEFANALILMVKEIEYSDFQQNDLVN</sequence>
<accession>A0A841MSP6</accession>
<organism evidence="1 2">
    <name type="scientific">Algoriphagus iocasae</name>
    <dbReference type="NCBI Taxonomy" id="1836499"/>
    <lineage>
        <taxon>Bacteria</taxon>
        <taxon>Pseudomonadati</taxon>
        <taxon>Bacteroidota</taxon>
        <taxon>Cytophagia</taxon>
        <taxon>Cytophagales</taxon>
        <taxon>Cyclobacteriaceae</taxon>
        <taxon>Algoriphagus</taxon>
    </lineage>
</organism>
<evidence type="ECO:0000313" key="2">
    <source>
        <dbReference type="Proteomes" id="UP000588604"/>
    </source>
</evidence>
<proteinExistence type="predicted"/>
<reference evidence="1 2" key="1">
    <citation type="submission" date="2020-08" db="EMBL/GenBank/DDBJ databases">
        <title>Genomic Encyclopedia of Type Strains, Phase IV (KMG-IV): sequencing the most valuable type-strain genomes for metagenomic binning, comparative biology and taxonomic classification.</title>
        <authorList>
            <person name="Goeker M."/>
        </authorList>
    </citation>
    <scope>NUCLEOTIDE SEQUENCE [LARGE SCALE GENOMIC DNA]</scope>
    <source>
        <strain evidence="1 2">DSM 102044</strain>
    </source>
</reference>
<evidence type="ECO:0000313" key="1">
    <source>
        <dbReference type="EMBL" id="MBB6327684.1"/>
    </source>
</evidence>
<dbReference type="Proteomes" id="UP000588604">
    <property type="component" value="Unassembled WGS sequence"/>
</dbReference>
<dbReference type="EMBL" id="JACIJO010000003">
    <property type="protein sequence ID" value="MBB6327684.1"/>
    <property type="molecule type" value="Genomic_DNA"/>
</dbReference>
<comment type="caution">
    <text evidence="1">The sequence shown here is derived from an EMBL/GenBank/DDBJ whole genome shotgun (WGS) entry which is preliminary data.</text>
</comment>
<protein>
    <submittedName>
        <fullName evidence="1">Uncharacterized protein</fullName>
    </submittedName>
</protein>
<keyword evidence="2" id="KW-1185">Reference proteome</keyword>
<name>A0A841MSP6_9BACT</name>